<dbReference type="AlphaFoldDB" id="A0A1D2N581"/>
<dbReference type="EMBL" id="LJIJ01000233">
    <property type="protein sequence ID" value="ODN00106.1"/>
    <property type="molecule type" value="Genomic_DNA"/>
</dbReference>
<name>A0A1D2N581_ORCCI</name>
<feature type="transmembrane region" description="Helical" evidence="2">
    <location>
        <begin position="57"/>
        <end position="83"/>
    </location>
</feature>
<feature type="compositionally biased region" description="Polar residues" evidence="1">
    <location>
        <begin position="189"/>
        <end position="207"/>
    </location>
</feature>
<dbReference type="Proteomes" id="UP000094527">
    <property type="component" value="Unassembled WGS sequence"/>
</dbReference>
<feature type="compositionally biased region" description="Pro residues" evidence="1">
    <location>
        <begin position="246"/>
        <end position="256"/>
    </location>
</feature>
<feature type="region of interest" description="Disordered" evidence="1">
    <location>
        <begin position="189"/>
        <end position="256"/>
    </location>
</feature>
<sequence>MLSLFSLQSTQHFLILYWSYIACLTALGKAEAFFPGLPEHFESYQYFNTTMHPDAGAIIGISLAGSVLLVALIFLCIIHLPCCNEGRKVRRRRTSRPSTSSRTAIANLGFTGSTRNLQTLSALDLQSRNQSHFYNGTGLVNPVWQLHCSCEMLAVPAAAANQRNLQNLCRNCQLPVSSCRCYNQEQSTRNDSPQCHSPGSHSTSSFQYHEPQLQPPDSPPPYPGIHSQAMIGSSNANSSLRSTISSPPPYSPKRFT</sequence>
<organism evidence="3 4">
    <name type="scientific">Orchesella cincta</name>
    <name type="common">Springtail</name>
    <name type="synonym">Podura cincta</name>
    <dbReference type="NCBI Taxonomy" id="48709"/>
    <lineage>
        <taxon>Eukaryota</taxon>
        <taxon>Metazoa</taxon>
        <taxon>Ecdysozoa</taxon>
        <taxon>Arthropoda</taxon>
        <taxon>Hexapoda</taxon>
        <taxon>Collembola</taxon>
        <taxon>Entomobryomorpha</taxon>
        <taxon>Entomobryoidea</taxon>
        <taxon>Orchesellidae</taxon>
        <taxon>Orchesellinae</taxon>
        <taxon>Orchesella</taxon>
    </lineage>
</organism>
<evidence type="ECO:0000313" key="3">
    <source>
        <dbReference type="EMBL" id="ODN00106.1"/>
    </source>
</evidence>
<protein>
    <submittedName>
        <fullName evidence="3">Uncharacterized protein</fullName>
    </submittedName>
</protein>
<evidence type="ECO:0000256" key="1">
    <source>
        <dbReference type="SAM" id="MobiDB-lite"/>
    </source>
</evidence>
<keyword evidence="2" id="KW-0812">Transmembrane</keyword>
<evidence type="ECO:0000256" key="2">
    <source>
        <dbReference type="SAM" id="Phobius"/>
    </source>
</evidence>
<accession>A0A1D2N581</accession>
<proteinExistence type="predicted"/>
<feature type="compositionally biased region" description="Pro residues" evidence="1">
    <location>
        <begin position="213"/>
        <end position="223"/>
    </location>
</feature>
<comment type="caution">
    <text evidence="3">The sequence shown here is derived from an EMBL/GenBank/DDBJ whole genome shotgun (WGS) entry which is preliminary data.</text>
</comment>
<keyword evidence="4" id="KW-1185">Reference proteome</keyword>
<gene>
    <name evidence="3" type="ORF">Ocin01_06566</name>
</gene>
<feature type="compositionally biased region" description="Polar residues" evidence="1">
    <location>
        <begin position="230"/>
        <end position="245"/>
    </location>
</feature>
<keyword evidence="2" id="KW-1133">Transmembrane helix</keyword>
<reference evidence="3 4" key="1">
    <citation type="journal article" date="2016" name="Genome Biol. Evol.">
        <title>Gene Family Evolution Reflects Adaptation to Soil Environmental Stressors in the Genome of the Collembolan Orchesella cincta.</title>
        <authorList>
            <person name="Faddeeva-Vakhrusheva A."/>
            <person name="Derks M.F."/>
            <person name="Anvar S.Y."/>
            <person name="Agamennone V."/>
            <person name="Suring W."/>
            <person name="Smit S."/>
            <person name="van Straalen N.M."/>
            <person name="Roelofs D."/>
        </authorList>
    </citation>
    <scope>NUCLEOTIDE SEQUENCE [LARGE SCALE GENOMIC DNA]</scope>
    <source>
        <tissue evidence="3">Mixed pool</tissue>
    </source>
</reference>
<feature type="transmembrane region" description="Helical" evidence="2">
    <location>
        <begin position="12"/>
        <end position="37"/>
    </location>
</feature>
<keyword evidence="2" id="KW-0472">Membrane</keyword>
<evidence type="ECO:0000313" key="4">
    <source>
        <dbReference type="Proteomes" id="UP000094527"/>
    </source>
</evidence>